<protein>
    <submittedName>
        <fullName evidence="3">Glycosyl transferase</fullName>
    </submittedName>
</protein>
<dbReference type="InterPro" id="IPR050194">
    <property type="entry name" value="Glycosyltransferase_grp1"/>
</dbReference>
<dbReference type="Gene3D" id="3.40.50.2000">
    <property type="entry name" value="Glycogen Phosphorylase B"/>
    <property type="match status" value="2"/>
</dbReference>
<dbReference type="PANTHER" id="PTHR45947:SF3">
    <property type="entry name" value="SULFOQUINOVOSYL TRANSFERASE SQD2"/>
    <property type="match status" value="1"/>
</dbReference>
<comment type="caution">
    <text evidence="3">The sequence shown here is derived from an EMBL/GenBank/DDBJ whole genome shotgun (WGS) entry which is preliminary data.</text>
</comment>
<evidence type="ECO:0000313" key="4">
    <source>
        <dbReference type="Proteomes" id="UP000228626"/>
    </source>
</evidence>
<dbReference type="InterPro" id="IPR001296">
    <property type="entry name" value="Glyco_trans_1"/>
</dbReference>
<feature type="domain" description="Glycosyl transferase family 1" evidence="1">
    <location>
        <begin position="226"/>
        <end position="377"/>
    </location>
</feature>
<reference evidence="4" key="1">
    <citation type="submission" date="2017-09" db="EMBL/GenBank/DDBJ databases">
        <title>Depth-based differentiation of microbial function through sediment-hosted aquifers and enrichment of novel symbionts in the deep terrestrial subsurface.</title>
        <authorList>
            <person name="Probst A.J."/>
            <person name="Ladd B."/>
            <person name="Jarett J.K."/>
            <person name="Geller-Mcgrath D.E."/>
            <person name="Sieber C.M.K."/>
            <person name="Emerson J.B."/>
            <person name="Anantharaman K."/>
            <person name="Thomas B.C."/>
            <person name="Malmstrom R."/>
            <person name="Stieglmeier M."/>
            <person name="Klingl A."/>
            <person name="Woyke T."/>
            <person name="Ryan C.M."/>
            <person name="Banfield J.F."/>
        </authorList>
    </citation>
    <scope>NUCLEOTIDE SEQUENCE [LARGE SCALE GENOMIC DNA]</scope>
</reference>
<feature type="domain" description="Glycosyltransferase subfamily 4-like N-terminal" evidence="2">
    <location>
        <begin position="16"/>
        <end position="197"/>
    </location>
</feature>
<keyword evidence="3" id="KW-0808">Transferase</keyword>
<dbReference type="Proteomes" id="UP000228626">
    <property type="component" value="Unassembled WGS sequence"/>
</dbReference>
<dbReference type="InterPro" id="IPR028098">
    <property type="entry name" value="Glyco_trans_4-like_N"/>
</dbReference>
<accession>A0A2H0V1P2</accession>
<gene>
    <name evidence="3" type="ORF">COT99_03235</name>
</gene>
<dbReference type="Pfam" id="PF13439">
    <property type="entry name" value="Glyco_transf_4"/>
    <property type="match status" value="1"/>
</dbReference>
<name>A0A2H0V1P2_9BACT</name>
<sequence>MDKKILILHDRFKFRGGAERLVLIMAQALNADIATEYWNEEESFAKKEAPAKVIILGKQIKHVGLSYFFAQWRFFWRTKFIKDYDIIIFSGNNCLSAAWRARSPLLVPPLGKGRKLIMYCHTPVRYAHDLKDYYLKQKRAWQKPLFLLFVCLARLIYQWGIRKMDLVLANSKNVQARLKKYCNVESIVVYPPIDTDKFQSKLSFPRKRESQQKSHEIPACAGMTEERSNYYLSFGRLDPLKRVEDILRAFHLMPGKKLVVASGGPELDKIKQLAARHDNIEVLGFVDDKKLAELVGSCLANIYIPRQEDFGMTPLEAAAAGKPTIGVDDGGLRETIIHGQTGYLIPKNYKIEDLAKAVQWLDAAKAAEMSAECKRQAEGFSKEKFVEKVRSVV</sequence>
<organism evidence="3 4">
    <name type="scientific">Candidatus Falkowbacteria bacterium CG10_big_fil_rev_8_21_14_0_10_43_10</name>
    <dbReference type="NCBI Taxonomy" id="1974567"/>
    <lineage>
        <taxon>Bacteria</taxon>
        <taxon>Candidatus Falkowiibacteriota</taxon>
    </lineage>
</organism>
<evidence type="ECO:0000313" key="3">
    <source>
        <dbReference type="EMBL" id="PIR93004.1"/>
    </source>
</evidence>
<proteinExistence type="predicted"/>
<dbReference type="GO" id="GO:0016757">
    <property type="term" value="F:glycosyltransferase activity"/>
    <property type="evidence" value="ECO:0007669"/>
    <property type="project" value="InterPro"/>
</dbReference>
<dbReference type="EMBL" id="PFAR01000038">
    <property type="protein sequence ID" value="PIR93004.1"/>
    <property type="molecule type" value="Genomic_DNA"/>
</dbReference>
<dbReference type="PANTHER" id="PTHR45947">
    <property type="entry name" value="SULFOQUINOVOSYL TRANSFERASE SQD2"/>
    <property type="match status" value="1"/>
</dbReference>
<dbReference type="AlphaFoldDB" id="A0A2H0V1P2"/>
<dbReference type="SUPFAM" id="SSF53756">
    <property type="entry name" value="UDP-Glycosyltransferase/glycogen phosphorylase"/>
    <property type="match status" value="1"/>
</dbReference>
<evidence type="ECO:0000259" key="1">
    <source>
        <dbReference type="Pfam" id="PF00534"/>
    </source>
</evidence>
<dbReference type="Pfam" id="PF00534">
    <property type="entry name" value="Glycos_transf_1"/>
    <property type="match status" value="1"/>
</dbReference>
<evidence type="ECO:0000259" key="2">
    <source>
        <dbReference type="Pfam" id="PF13439"/>
    </source>
</evidence>